<evidence type="ECO:0000256" key="1">
    <source>
        <dbReference type="ARBA" id="ARBA00022553"/>
    </source>
</evidence>
<evidence type="ECO:0000259" key="8">
    <source>
        <dbReference type="Pfam" id="PF02503"/>
    </source>
</evidence>
<dbReference type="NCBIfam" id="NF003917">
    <property type="entry name" value="PRK05443.1-1"/>
    <property type="match status" value="1"/>
</dbReference>
<proteinExistence type="inferred from homology"/>
<sequence>MATASDMSSNSTSKYLNRELSWLEFNQRVLDEALDPAIPLLERLKFLAITASNLDEFFRVRVGGLQLMVRQGSTRRDPSGMTPQEQLDAIAARVRQMADDQYECYRNDLEPQLAEAGMQRIRPEELTGMQRDVVEHVFDSEIHAILTPMAVTSTGEFPLLPNQNLNVCVRLAPDRETPDEDRFAVIPFAPASSRFISLPAETGYAYLLLEDAVRQFAGRFFVGETILECVPFRITRNADVSVRDDSAADLLVEMEQVLDERRTANCVRLEIADDGSDELVGFLQEALEITETETMRMAGPLDLSAFFRLTDRQGFDHLKYDSWPAQPSPDCPPGASLFDVIALQDVLLYHPYESFEPVVRLIEEAAKDPDVLSIKQTLYRTSRSSPIVEALMRAAEMGKQVTAIVELKARFDEARNIEWARALEQAGAQVIYGVKGLKTHAKTCIIVRREPEGIQRYMHFGTGNYNESTARLYSDVSLMTRDEELGDDAVAFINAITGYSQPQQYRKIAAAPIGLRDAVLEMIASETERKKQGQEARIMAKVNALVDPELIDALYEASQAGVKIQLNIRGICCLKPGVEGLSENIEVVSIVDRFLEHARIMYFHHGGEGRVYISSADWMPRNLDRRAELLVPVEDPTSRQRMIHILETYFQDTVKARRLLPDGSHERIVPTDDPPFRAQQHLYEEAREAIKRAEQQRRTLFEPHRPGEE</sequence>
<protein>
    <recommendedName>
        <fullName evidence="6 7">Polyphosphate kinase</fullName>
        <ecNumber evidence="6 7">2.7.4.1</ecNumber>
    </recommendedName>
    <alternativeName>
        <fullName evidence="6">ATP-polyphosphate phosphotransferase</fullName>
    </alternativeName>
    <alternativeName>
        <fullName evidence="6">Polyphosphoric acid kinase</fullName>
    </alternativeName>
</protein>
<dbReference type="InterPro" id="IPR036830">
    <property type="entry name" value="PP_kinase_middle_dom_sf"/>
</dbReference>
<keyword evidence="5 6" id="KW-0067">ATP-binding</keyword>
<dbReference type="CDD" id="cd09168">
    <property type="entry name" value="PLDc_PaPPK1_C2_like"/>
    <property type="match status" value="1"/>
</dbReference>
<dbReference type="Pfam" id="PF17941">
    <property type="entry name" value="PP_kinase_C_1"/>
    <property type="match status" value="1"/>
</dbReference>
<feature type="binding site" evidence="6">
    <location>
        <position position="380"/>
    </location>
    <ligand>
        <name>Mg(2+)</name>
        <dbReference type="ChEBI" id="CHEBI:18420"/>
    </ligand>
</feature>
<comment type="PTM">
    <text evidence="6 7">An intermediate of this reaction is the autophosphorylated ppk in which a phosphate is covalently linked to a histidine residue through a N-P bond.</text>
</comment>
<keyword evidence="1 6" id="KW-0597">Phosphoprotein</keyword>
<dbReference type="NCBIfam" id="NF003921">
    <property type="entry name" value="PRK05443.2-2"/>
    <property type="match status" value="1"/>
</dbReference>
<dbReference type="PIRSF" id="PIRSF015589">
    <property type="entry name" value="PP_kinase"/>
    <property type="match status" value="1"/>
</dbReference>
<evidence type="ECO:0000256" key="6">
    <source>
        <dbReference type="HAMAP-Rule" id="MF_00347"/>
    </source>
</evidence>
<keyword evidence="3 6" id="KW-0547">Nucleotide-binding</keyword>
<keyword evidence="13" id="KW-1185">Reference proteome</keyword>
<keyword evidence="6" id="KW-0460">Magnesium</keyword>
<feature type="binding site" evidence="6">
    <location>
        <position position="597"/>
    </location>
    <ligand>
        <name>ATP</name>
        <dbReference type="ChEBI" id="CHEBI:30616"/>
    </ligand>
</feature>
<dbReference type="EMBL" id="CP036275">
    <property type="protein sequence ID" value="QDU35915.1"/>
    <property type="molecule type" value="Genomic_DNA"/>
</dbReference>
<dbReference type="PANTHER" id="PTHR30218">
    <property type="entry name" value="POLYPHOSPHATE KINASE"/>
    <property type="match status" value="1"/>
</dbReference>
<dbReference type="PANTHER" id="PTHR30218:SF0">
    <property type="entry name" value="POLYPHOSPHATE KINASE"/>
    <property type="match status" value="1"/>
</dbReference>
<dbReference type="Pfam" id="PF13089">
    <property type="entry name" value="PP_kinase_N"/>
    <property type="match status" value="1"/>
</dbReference>
<evidence type="ECO:0000313" key="13">
    <source>
        <dbReference type="Proteomes" id="UP000320496"/>
    </source>
</evidence>
<dbReference type="InterPro" id="IPR025200">
    <property type="entry name" value="PPK_C_dom2"/>
</dbReference>
<dbReference type="InterPro" id="IPR003414">
    <property type="entry name" value="PP_kinase"/>
</dbReference>
<evidence type="ECO:0000313" key="12">
    <source>
        <dbReference type="EMBL" id="QDU35915.1"/>
    </source>
</evidence>
<feature type="active site" description="Phosphohistidine intermediate" evidence="6">
    <location>
        <position position="440"/>
    </location>
</feature>
<dbReference type="EC" id="2.7.4.1" evidence="6 7"/>
<keyword evidence="4 6" id="KW-0418">Kinase</keyword>
<comment type="similarity">
    <text evidence="6 7">Belongs to the polyphosphate kinase 1 (PPK1) family.</text>
</comment>
<keyword evidence="6" id="KW-0479">Metal-binding</keyword>
<feature type="binding site" evidence="6">
    <location>
        <position position="569"/>
    </location>
    <ligand>
        <name>ATP</name>
        <dbReference type="ChEBI" id="CHEBI:30616"/>
    </ligand>
</feature>
<name>A0A517Z0D5_9PLAN</name>
<dbReference type="SUPFAM" id="SSF143724">
    <property type="entry name" value="PHP14-like"/>
    <property type="match status" value="1"/>
</dbReference>
<dbReference type="InterPro" id="IPR041108">
    <property type="entry name" value="PP_kinase_C_1"/>
</dbReference>
<evidence type="ECO:0000256" key="2">
    <source>
        <dbReference type="ARBA" id="ARBA00022679"/>
    </source>
</evidence>
<feature type="binding site" evidence="6">
    <location>
        <position position="473"/>
    </location>
    <ligand>
        <name>ATP</name>
        <dbReference type="ChEBI" id="CHEBI:30616"/>
    </ligand>
</feature>
<dbReference type="Proteomes" id="UP000320496">
    <property type="component" value="Chromosome"/>
</dbReference>
<feature type="domain" description="Polyphosphate kinase C-terminal" evidence="10">
    <location>
        <begin position="510"/>
        <end position="679"/>
    </location>
</feature>
<keyword evidence="2 6" id="KW-0808">Transferase</keyword>
<feature type="domain" description="Polyphosphate kinase middle" evidence="8">
    <location>
        <begin position="130"/>
        <end position="309"/>
    </location>
</feature>
<evidence type="ECO:0000256" key="3">
    <source>
        <dbReference type="ARBA" id="ARBA00022741"/>
    </source>
</evidence>
<dbReference type="SUPFAM" id="SSF56024">
    <property type="entry name" value="Phospholipase D/nuclease"/>
    <property type="match status" value="2"/>
</dbReference>
<dbReference type="InterPro" id="IPR036832">
    <property type="entry name" value="PPK_N_dom_sf"/>
</dbReference>
<evidence type="ECO:0000259" key="9">
    <source>
        <dbReference type="Pfam" id="PF13089"/>
    </source>
</evidence>
<dbReference type="InterPro" id="IPR025198">
    <property type="entry name" value="PPK_N_dom"/>
</dbReference>
<dbReference type="KEGG" id="mri:Mal4_01970"/>
<comment type="catalytic activity">
    <reaction evidence="6 7">
        <text>[phosphate](n) + ATP = [phosphate](n+1) + ADP</text>
        <dbReference type="Rhea" id="RHEA:19573"/>
        <dbReference type="Rhea" id="RHEA-COMP:9859"/>
        <dbReference type="Rhea" id="RHEA-COMP:14280"/>
        <dbReference type="ChEBI" id="CHEBI:16838"/>
        <dbReference type="ChEBI" id="CHEBI:30616"/>
        <dbReference type="ChEBI" id="CHEBI:456216"/>
        <dbReference type="EC" id="2.7.4.1"/>
    </reaction>
</comment>
<feature type="binding site" evidence="6">
    <location>
        <position position="53"/>
    </location>
    <ligand>
        <name>ATP</name>
        <dbReference type="ChEBI" id="CHEBI:30616"/>
    </ligand>
</feature>
<dbReference type="GO" id="GO:0006799">
    <property type="term" value="P:polyphosphate biosynthetic process"/>
    <property type="evidence" value="ECO:0007669"/>
    <property type="project" value="UniProtKB-UniRule"/>
</dbReference>
<dbReference type="CDD" id="cd09165">
    <property type="entry name" value="PLDc_PaPPK1_C1_like"/>
    <property type="match status" value="1"/>
</dbReference>
<dbReference type="NCBIfam" id="TIGR03705">
    <property type="entry name" value="poly_P_kin"/>
    <property type="match status" value="1"/>
</dbReference>
<dbReference type="Gene3D" id="3.30.870.10">
    <property type="entry name" value="Endonuclease Chain A"/>
    <property type="match status" value="2"/>
</dbReference>
<dbReference type="GO" id="GO:0008976">
    <property type="term" value="F:polyphosphate kinase activity"/>
    <property type="evidence" value="ECO:0007669"/>
    <property type="project" value="UniProtKB-UniRule"/>
</dbReference>
<dbReference type="HAMAP" id="MF_00347">
    <property type="entry name" value="Polyphosphate_kinase"/>
    <property type="match status" value="1"/>
</dbReference>
<feature type="domain" description="Polyphosphate kinase C-terminal" evidence="11">
    <location>
        <begin position="337"/>
        <end position="501"/>
    </location>
</feature>
<dbReference type="SUPFAM" id="SSF140356">
    <property type="entry name" value="PPK N-terminal domain-like"/>
    <property type="match status" value="1"/>
</dbReference>
<evidence type="ECO:0000259" key="11">
    <source>
        <dbReference type="Pfam" id="PF17941"/>
    </source>
</evidence>
<feature type="binding site" evidence="6">
    <location>
        <position position="410"/>
    </location>
    <ligand>
        <name>Mg(2+)</name>
        <dbReference type="ChEBI" id="CHEBI:18420"/>
    </ligand>
</feature>
<dbReference type="AlphaFoldDB" id="A0A517Z0D5"/>
<dbReference type="NCBIfam" id="NF003918">
    <property type="entry name" value="PRK05443.1-2"/>
    <property type="match status" value="1"/>
</dbReference>
<comment type="cofactor">
    <cofactor evidence="6">
        <name>Mg(2+)</name>
        <dbReference type="ChEBI" id="CHEBI:18420"/>
    </cofactor>
</comment>
<evidence type="ECO:0000259" key="10">
    <source>
        <dbReference type="Pfam" id="PF13090"/>
    </source>
</evidence>
<dbReference type="Gene3D" id="1.20.58.310">
    <property type="entry name" value="Polyphosphate kinase N-terminal domain"/>
    <property type="match status" value="1"/>
</dbReference>
<reference evidence="12 13" key="1">
    <citation type="submission" date="2019-02" db="EMBL/GenBank/DDBJ databases">
        <title>Deep-cultivation of Planctomycetes and their phenomic and genomic characterization uncovers novel biology.</title>
        <authorList>
            <person name="Wiegand S."/>
            <person name="Jogler M."/>
            <person name="Boedeker C."/>
            <person name="Pinto D."/>
            <person name="Vollmers J."/>
            <person name="Rivas-Marin E."/>
            <person name="Kohn T."/>
            <person name="Peeters S.H."/>
            <person name="Heuer A."/>
            <person name="Rast P."/>
            <person name="Oberbeckmann S."/>
            <person name="Bunk B."/>
            <person name="Jeske O."/>
            <person name="Meyerdierks A."/>
            <person name="Storesund J.E."/>
            <person name="Kallscheuer N."/>
            <person name="Luecker S."/>
            <person name="Lage O.M."/>
            <person name="Pohl T."/>
            <person name="Merkel B.J."/>
            <person name="Hornburger P."/>
            <person name="Mueller R.-W."/>
            <person name="Bruemmer F."/>
            <person name="Labrenz M."/>
            <person name="Spormann A.M."/>
            <person name="Op den Camp H."/>
            <person name="Overmann J."/>
            <person name="Amann R."/>
            <person name="Jetten M.S.M."/>
            <person name="Mascher T."/>
            <person name="Medema M.H."/>
            <person name="Devos D.P."/>
            <person name="Kaster A.-K."/>
            <person name="Ovreas L."/>
            <person name="Rohde M."/>
            <person name="Galperin M.Y."/>
            <person name="Jogler C."/>
        </authorList>
    </citation>
    <scope>NUCLEOTIDE SEQUENCE [LARGE SCALE GENOMIC DNA]</scope>
    <source>
        <strain evidence="12 13">Mal4</strain>
    </source>
</reference>
<organism evidence="12 13">
    <name type="scientific">Maioricimonas rarisocia</name>
    <dbReference type="NCBI Taxonomy" id="2528026"/>
    <lineage>
        <taxon>Bacteria</taxon>
        <taxon>Pseudomonadati</taxon>
        <taxon>Planctomycetota</taxon>
        <taxon>Planctomycetia</taxon>
        <taxon>Planctomycetales</taxon>
        <taxon>Planctomycetaceae</taxon>
        <taxon>Maioricimonas</taxon>
    </lineage>
</organism>
<evidence type="ECO:0000256" key="4">
    <source>
        <dbReference type="ARBA" id="ARBA00022777"/>
    </source>
</evidence>
<accession>A0A517Z0D5</accession>
<dbReference type="RefSeq" id="WP_231746678.1">
    <property type="nucleotide sequence ID" value="NZ_CP036275.1"/>
</dbReference>
<dbReference type="GO" id="GO:0005524">
    <property type="term" value="F:ATP binding"/>
    <property type="evidence" value="ECO:0007669"/>
    <property type="project" value="UniProtKB-KW"/>
</dbReference>
<dbReference type="Pfam" id="PF13090">
    <property type="entry name" value="PP_kinase_C"/>
    <property type="match status" value="1"/>
</dbReference>
<dbReference type="GO" id="GO:0009358">
    <property type="term" value="C:polyphosphate kinase complex"/>
    <property type="evidence" value="ECO:0007669"/>
    <property type="project" value="InterPro"/>
</dbReference>
<evidence type="ECO:0000256" key="7">
    <source>
        <dbReference type="RuleBase" id="RU003800"/>
    </source>
</evidence>
<feature type="domain" description="Polyphosphate kinase N-terminal" evidence="9">
    <location>
        <begin position="15"/>
        <end position="119"/>
    </location>
</feature>
<dbReference type="Gene3D" id="3.30.1840.10">
    <property type="entry name" value="Polyphosphate kinase middle domain"/>
    <property type="match status" value="1"/>
</dbReference>
<dbReference type="InterPro" id="IPR024953">
    <property type="entry name" value="PP_kinase_middle"/>
</dbReference>
<evidence type="ECO:0000256" key="5">
    <source>
        <dbReference type="ARBA" id="ARBA00022840"/>
    </source>
</evidence>
<comment type="function">
    <text evidence="6 7">Catalyzes the reversible transfer of the terminal phosphate of ATP to form a long-chain polyphosphate (polyP).</text>
</comment>
<dbReference type="Pfam" id="PF02503">
    <property type="entry name" value="PP_kinase"/>
    <property type="match status" value="1"/>
</dbReference>
<dbReference type="GO" id="GO:0046872">
    <property type="term" value="F:metal ion binding"/>
    <property type="evidence" value="ECO:0007669"/>
    <property type="project" value="UniProtKB-KW"/>
</dbReference>
<gene>
    <name evidence="6 12" type="primary">ppk</name>
    <name evidence="12" type="ORF">Mal4_01970</name>
</gene>